<dbReference type="AlphaFoldDB" id="A0A3M9MFV2"/>
<dbReference type="GO" id="GO:0030246">
    <property type="term" value="F:carbohydrate binding"/>
    <property type="evidence" value="ECO:0007669"/>
    <property type="project" value="InterPro"/>
</dbReference>
<feature type="chain" id="PRO_5018311572" evidence="2">
    <location>
        <begin position="26"/>
        <end position="494"/>
    </location>
</feature>
<reference evidence="4 5" key="1">
    <citation type="submission" date="2018-11" db="EMBL/GenBank/DDBJ databases">
        <title>Rufibacter latericius sp. nov., isolated from water in Baiyang Lake.</title>
        <authorList>
            <person name="Yang Y."/>
        </authorList>
    </citation>
    <scope>NUCLEOTIDE SEQUENCE [LARGE SCALE GENOMIC DNA]</scope>
    <source>
        <strain evidence="4 5">R-22-1c-1</strain>
    </source>
</reference>
<feature type="signal peptide" evidence="2">
    <location>
        <begin position="1"/>
        <end position="25"/>
    </location>
</feature>
<evidence type="ECO:0000259" key="3">
    <source>
        <dbReference type="PROSITE" id="PS51175"/>
    </source>
</evidence>
<dbReference type="PANTHER" id="PTHR43264">
    <property type="match status" value="1"/>
</dbReference>
<evidence type="ECO:0000256" key="2">
    <source>
        <dbReference type="SAM" id="SignalP"/>
    </source>
</evidence>
<name>A0A3M9MFV2_9BACT</name>
<dbReference type="InterPro" id="IPR008979">
    <property type="entry name" value="Galactose-bd-like_sf"/>
</dbReference>
<dbReference type="OrthoDB" id="602637at2"/>
<sequence>MGTMAKLKSLLALSILALGTDPFTAAGQQRPYLGAPLELPTRMEGENFDRGGMNVAYYDTTPKNRDQAYRTSEDVDIARNVHTTGHHISAIRKGEWLEYTVNVAAAGEYDFTASVATTASGKSFQMLIDGVNRMGNIKVPNRGSYQSYSLTTVKRVKLSAGRHLLRFQTKSEYFDVDFFEFKKVSNDAPPPPPSTSKVNLILDLDIFNDSDDAGALAVLHSLIRSGEVNVLAMMITVSYPYSAPATDAINTYYGLPNIPIGILRDNTLLPTGGWYSQISANYPQDLVNAPNATTLYQQILSRQPDNSVVIATIGPLRNLDNLMASSEGMDLIRRKVRRLVAAGGWIDEDGSSGTSFNYKLSASSTQRDINHWPGEAWFVPNQVGDKIKTGNRLLATKSNANPVRKAYEIAKSRYHGPDFRPSWDQMGVLIAVRGLWGGRLTSETNGQLRSDPGGNVSWKYPSFHYPDKNHHLIKLNTSPSKMSVIVENMMMIDP</sequence>
<dbReference type="Pfam" id="PF03422">
    <property type="entry name" value="CBM_6"/>
    <property type="match status" value="1"/>
</dbReference>
<gene>
    <name evidence="4" type="ORF">EFB08_16775</name>
</gene>
<proteinExistence type="predicted"/>
<dbReference type="Gene3D" id="2.60.120.260">
    <property type="entry name" value="Galactose-binding domain-like"/>
    <property type="match status" value="1"/>
</dbReference>
<dbReference type="CDD" id="cd04080">
    <property type="entry name" value="CBM6_cellulase-like"/>
    <property type="match status" value="1"/>
</dbReference>
<dbReference type="InterPro" id="IPR005084">
    <property type="entry name" value="CBM6"/>
</dbReference>
<dbReference type="PROSITE" id="PS51175">
    <property type="entry name" value="CBM6"/>
    <property type="match status" value="1"/>
</dbReference>
<keyword evidence="5" id="KW-1185">Reference proteome</keyword>
<comment type="caution">
    <text evidence="4">The sequence shown here is derived from an EMBL/GenBank/DDBJ whole genome shotgun (WGS) entry which is preliminary data.</text>
</comment>
<dbReference type="SUPFAM" id="SSF53590">
    <property type="entry name" value="Nucleoside hydrolase"/>
    <property type="match status" value="1"/>
</dbReference>
<dbReference type="Proteomes" id="UP000272117">
    <property type="component" value="Unassembled WGS sequence"/>
</dbReference>
<evidence type="ECO:0000313" key="4">
    <source>
        <dbReference type="EMBL" id="RNI24037.1"/>
    </source>
</evidence>
<evidence type="ECO:0000313" key="5">
    <source>
        <dbReference type="Proteomes" id="UP000272117"/>
    </source>
</evidence>
<protein>
    <submittedName>
        <fullName evidence="4">Carbohydrate-binding protein</fullName>
    </submittedName>
</protein>
<dbReference type="SUPFAM" id="SSF49785">
    <property type="entry name" value="Galactose-binding domain-like"/>
    <property type="match status" value="1"/>
</dbReference>
<accession>A0A3M9MFV2</accession>
<feature type="domain" description="CBM6" evidence="3">
    <location>
        <begin position="41"/>
        <end position="182"/>
    </location>
</feature>
<dbReference type="InterPro" id="IPR006584">
    <property type="entry name" value="Cellulose-bd_IV"/>
</dbReference>
<dbReference type="PANTHER" id="PTHR43264:SF1">
    <property type="entry name" value="INOSINE_URIDINE-PREFERRING NUCLEOSIDE HYDROLASE DOMAIN-CONTAINING PROTEIN"/>
    <property type="match status" value="1"/>
</dbReference>
<dbReference type="Gene3D" id="3.90.245.10">
    <property type="entry name" value="Ribonucleoside hydrolase-like"/>
    <property type="match status" value="1"/>
</dbReference>
<dbReference type="SMART" id="SM00606">
    <property type="entry name" value="CBD_IV"/>
    <property type="match status" value="1"/>
</dbReference>
<organism evidence="4 5">
    <name type="scientific">Rufibacter latericius</name>
    <dbReference type="NCBI Taxonomy" id="2487040"/>
    <lineage>
        <taxon>Bacteria</taxon>
        <taxon>Pseudomonadati</taxon>
        <taxon>Bacteroidota</taxon>
        <taxon>Cytophagia</taxon>
        <taxon>Cytophagales</taxon>
        <taxon>Hymenobacteraceae</taxon>
        <taxon>Rufibacter</taxon>
    </lineage>
</organism>
<dbReference type="EMBL" id="RJJD01000013">
    <property type="protein sequence ID" value="RNI24037.1"/>
    <property type="molecule type" value="Genomic_DNA"/>
</dbReference>
<keyword evidence="1 2" id="KW-0732">Signal</keyword>
<dbReference type="InterPro" id="IPR036452">
    <property type="entry name" value="Ribo_hydro-like"/>
</dbReference>
<dbReference type="GO" id="GO:0016799">
    <property type="term" value="F:hydrolase activity, hydrolyzing N-glycosyl compounds"/>
    <property type="evidence" value="ECO:0007669"/>
    <property type="project" value="InterPro"/>
</dbReference>
<evidence type="ECO:0000256" key="1">
    <source>
        <dbReference type="ARBA" id="ARBA00022729"/>
    </source>
</evidence>